<keyword evidence="1" id="KW-1133">Transmembrane helix</keyword>
<reference evidence="2 3" key="1">
    <citation type="journal article" date="2015" name="Nature">
        <title>rRNA introns, odd ribosomes, and small enigmatic genomes across a large radiation of phyla.</title>
        <authorList>
            <person name="Brown C.T."/>
            <person name="Hug L.A."/>
            <person name="Thomas B.C."/>
            <person name="Sharon I."/>
            <person name="Castelle C.J."/>
            <person name="Singh A."/>
            <person name="Wilkins M.J."/>
            <person name="Williams K.H."/>
            <person name="Banfield J.F."/>
        </authorList>
    </citation>
    <scope>NUCLEOTIDE SEQUENCE [LARGE SCALE GENOMIC DNA]</scope>
</reference>
<comment type="caution">
    <text evidence="2">The sequence shown here is derived from an EMBL/GenBank/DDBJ whole genome shotgun (WGS) entry which is preliminary data.</text>
</comment>
<sequence length="48" mass="5502">MSLKHELQQEWQRIPSLQRFGIIVVSGFYVGLCLIIAGFVIWHLVSGM</sequence>
<keyword evidence="1" id="KW-0812">Transmembrane</keyword>
<organism evidence="2 3">
    <name type="scientific">Candidatus Yanofskybacteria bacterium GW2011_GWA2_44_9</name>
    <dbReference type="NCBI Taxonomy" id="1619025"/>
    <lineage>
        <taxon>Bacteria</taxon>
        <taxon>Candidatus Yanofskyibacteriota</taxon>
    </lineage>
</organism>
<dbReference type="EMBL" id="LCJR01000006">
    <property type="protein sequence ID" value="KKT82431.1"/>
    <property type="molecule type" value="Genomic_DNA"/>
</dbReference>
<evidence type="ECO:0000313" key="2">
    <source>
        <dbReference type="EMBL" id="KKT82431.1"/>
    </source>
</evidence>
<dbReference type="AlphaFoldDB" id="A0A0G1KFA4"/>
<proteinExistence type="predicted"/>
<keyword evidence="1" id="KW-0472">Membrane</keyword>
<feature type="transmembrane region" description="Helical" evidence="1">
    <location>
        <begin position="20"/>
        <end position="45"/>
    </location>
</feature>
<gene>
    <name evidence="2" type="ORF">UW79_C0006G0009</name>
</gene>
<name>A0A0G1KFA4_9BACT</name>
<evidence type="ECO:0000256" key="1">
    <source>
        <dbReference type="SAM" id="Phobius"/>
    </source>
</evidence>
<dbReference type="Proteomes" id="UP000034032">
    <property type="component" value="Unassembled WGS sequence"/>
</dbReference>
<protein>
    <submittedName>
        <fullName evidence="2">Uncharacterized protein</fullName>
    </submittedName>
</protein>
<evidence type="ECO:0000313" key="3">
    <source>
        <dbReference type="Proteomes" id="UP000034032"/>
    </source>
</evidence>
<accession>A0A0G1KFA4</accession>